<dbReference type="GO" id="GO:0003676">
    <property type="term" value="F:nucleic acid binding"/>
    <property type="evidence" value="ECO:0007669"/>
    <property type="project" value="InterPro"/>
</dbReference>
<evidence type="ECO:0000313" key="4">
    <source>
        <dbReference type="Proteomes" id="UP000626092"/>
    </source>
</evidence>
<accession>A0A834HM70</accession>
<evidence type="ECO:0000313" key="3">
    <source>
        <dbReference type="EMBL" id="KAF7154655.1"/>
    </source>
</evidence>
<keyword evidence="4" id="KW-1185">Reference proteome</keyword>
<dbReference type="GO" id="GO:0008270">
    <property type="term" value="F:zinc ion binding"/>
    <property type="evidence" value="ECO:0007669"/>
    <property type="project" value="InterPro"/>
</dbReference>
<protein>
    <recommendedName>
        <fullName evidence="2">CCHC-type domain-containing protein</fullName>
    </recommendedName>
</protein>
<proteinExistence type="predicted"/>
<feature type="domain" description="CCHC-type" evidence="2">
    <location>
        <begin position="235"/>
        <end position="251"/>
    </location>
</feature>
<dbReference type="InterPro" id="IPR036875">
    <property type="entry name" value="Znf_CCHC_sf"/>
</dbReference>
<dbReference type="AlphaFoldDB" id="A0A834HM70"/>
<dbReference type="Gene3D" id="4.10.60.10">
    <property type="entry name" value="Zinc finger, CCHC-type"/>
    <property type="match status" value="1"/>
</dbReference>
<dbReference type="PANTHER" id="PTHR34482">
    <property type="entry name" value="DNA DAMAGE-INDUCIBLE PROTEIN 1-LIKE"/>
    <property type="match status" value="1"/>
</dbReference>
<evidence type="ECO:0000256" key="1">
    <source>
        <dbReference type="SAM" id="MobiDB-lite"/>
    </source>
</evidence>
<dbReference type="SMART" id="SM00343">
    <property type="entry name" value="ZnF_C2HC"/>
    <property type="match status" value="2"/>
</dbReference>
<dbReference type="PANTHER" id="PTHR34482:SF49">
    <property type="entry name" value="RETROTRANSPOSON GAG DOMAIN-CONTAINING PROTEIN"/>
    <property type="match status" value="1"/>
</dbReference>
<dbReference type="InterPro" id="IPR001878">
    <property type="entry name" value="Znf_CCHC"/>
</dbReference>
<dbReference type="Pfam" id="PF00098">
    <property type="entry name" value="zf-CCHC"/>
    <property type="match status" value="2"/>
</dbReference>
<reference evidence="3" key="1">
    <citation type="submission" date="2019-11" db="EMBL/GenBank/DDBJ databases">
        <authorList>
            <person name="Liu Y."/>
            <person name="Hou J."/>
            <person name="Li T.-Q."/>
            <person name="Guan C.-H."/>
            <person name="Wu X."/>
            <person name="Wu H.-Z."/>
            <person name="Ling F."/>
            <person name="Zhang R."/>
            <person name="Shi X.-G."/>
            <person name="Ren J.-P."/>
            <person name="Chen E.-F."/>
            <person name="Sun J.-M."/>
        </authorList>
    </citation>
    <scope>NUCLEOTIDE SEQUENCE</scope>
    <source>
        <strain evidence="3">Adult_tree_wgs_1</strain>
        <tissue evidence="3">Leaves</tissue>
    </source>
</reference>
<dbReference type="EMBL" id="WJXA01000001">
    <property type="protein sequence ID" value="KAF7154655.1"/>
    <property type="molecule type" value="Genomic_DNA"/>
</dbReference>
<organism evidence="3 4">
    <name type="scientific">Rhododendron simsii</name>
    <name type="common">Sims's rhododendron</name>
    <dbReference type="NCBI Taxonomy" id="118357"/>
    <lineage>
        <taxon>Eukaryota</taxon>
        <taxon>Viridiplantae</taxon>
        <taxon>Streptophyta</taxon>
        <taxon>Embryophyta</taxon>
        <taxon>Tracheophyta</taxon>
        <taxon>Spermatophyta</taxon>
        <taxon>Magnoliopsida</taxon>
        <taxon>eudicotyledons</taxon>
        <taxon>Gunneridae</taxon>
        <taxon>Pentapetalae</taxon>
        <taxon>asterids</taxon>
        <taxon>Ericales</taxon>
        <taxon>Ericaceae</taxon>
        <taxon>Ericoideae</taxon>
        <taxon>Rhodoreae</taxon>
        <taxon>Rhododendron</taxon>
    </lineage>
</organism>
<feature type="domain" description="CCHC-type" evidence="2">
    <location>
        <begin position="259"/>
        <end position="273"/>
    </location>
</feature>
<feature type="region of interest" description="Disordered" evidence="1">
    <location>
        <begin position="203"/>
        <end position="228"/>
    </location>
</feature>
<sequence length="308" mass="34373">MLNGKLQLQLNQNVGLLEKFKKLYPPEFKCAFKPQEAKDWLKTVERVLTAMGVIDEQKMTLATFTLKGQALIWWEASQRLLFTPLPDVKPSVAQMIVWVRFVKVFNDKFCPKMYHFAQEVEFINLKQGSVSVAEYDAKFNALSTYATDMVDTEEKKVGKDVEEMFEKQEQTKRSKIAISQVRQVSKSGGDYKGGSKFQHLKGRSDFKQQNGQGREVSKQSVSREGGSSGRGNFFQCFRCGSPGHRVRDYLEVGKGIKYYNCGEMGHMSTQCTKPHALVASSVGSIPIGRGASSSSVCRGGGVGGMIVF</sequence>
<gene>
    <name evidence="3" type="ORF">RHSIM_Rhsim01G0169900</name>
</gene>
<dbReference type="Proteomes" id="UP000626092">
    <property type="component" value="Unassembled WGS sequence"/>
</dbReference>
<dbReference type="InterPro" id="IPR005162">
    <property type="entry name" value="Retrotrans_gag_dom"/>
</dbReference>
<evidence type="ECO:0000259" key="2">
    <source>
        <dbReference type="SMART" id="SM00343"/>
    </source>
</evidence>
<dbReference type="OrthoDB" id="2272416at2759"/>
<dbReference type="SUPFAM" id="SSF57756">
    <property type="entry name" value="Retrovirus zinc finger-like domains"/>
    <property type="match status" value="1"/>
</dbReference>
<dbReference type="Pfam" id="PF03732">
    <property type="entry name" value="Retrotrans_gag"/>
    <property type="match status" value="1"/>
</dbReference>
<comment type="caution">
    <text evidence="3">The sequence shown here is derived from an EMBL/GenBank/DDBJ whole genome shotgun (WGS) entry which is preliminary data.</text>
</comment>
<name>A0A834HM70_RHOSS</name>